<evidence type="ECO:0000313" key="8">
    <source>
        <dbReference type="Proteomes" id="UP001566132"/>
    </source>
</evidence>
<keyword evidence="4" id="KW-0804">Transcription</keyword>
<reference evidence="7 8" key="1">
    <citation type="submission" date="2024-05" db="EMBL/GenBank/DDBJ databases">
        <title>Genetic variation in Jamaican populations of the coffee berry borer (Hypothenemus hampei).</title>
        <authorList>
            <person name="Errbii M."/>
            <person name="Myrie A."/>
        </authorList>
    </citation>
    <scope>NUCLEOTIDE SEQUENCE [LARGE SCALE GENOMIC DNA]</scope>
    <source>
        <strain evidence="7">JA-Hopewell-2020-01-JO</strain>
        <tissue evidence="7">Whole body</tissue>
    </source>
</reference>
<evidence type="ECO:0000256" key="4">
    <source>
        <dbReference type="ARBA" id="ARBA00023163"/>
    </source>
</evidence>
<accession>A0ABD1E1V4</accession>
<protein>
    <recommendedName>
        <fullName evidence="2">Regulatory protein zeste</fullName>
    </recommendedName>
</protein>
<proteinExistence type="predicted"/>
<dbReference type="Pfam" id="PF13873">
    <property type="entry name" value="Myb_DNA-bind_5"/>
    <property type="match status" value="1"/>
</dbReference>
<organism evidence="7 8">
    <name type="scientific">Hypothenemus hampei</name>
    <name type="common">Coffee berry borer</name>
    <dbReference type="NCBI Taxonomy" id="57062"/>
    <lineage>
        <taxon>Eukaryota</taxon>
        <taxon>Metazoa</taxon>
        <taxon>Ecdysozoa</taxon>
        <taxon>Arthropoda</taxon>
        <taxon>Hexapoda</taxon>
        <taxon>Insecta</taxon>
        <taxon>Pterygota</taxon>
        <taxon>Neoptera</taxon>
        <taxon>Endopterygota</taxon>
        <taxon>Coleoptera</taxon>
        <taxon>Polyphaga</taxon>
        <taxon>Cucujiformia</taxon>
        <taxon>Curculionidae</taxon>
        <taxon>Scolytinae</taxon>
        <taxon>Hypothenemus</taxon>
    </lineage>
</organism>
<keyword evidence="3" id="KW-0805">Transcription regulation</keyword>
<dbReference type="Proteomes" id="UP001566132">
    <property type="component" value="Unassembled WGS sequence"/>
</dbReference>
<evidence type="ECO:0000313" key="7">
    <source>
        <dbReference type="EMBL" id="KAL1488643.1"/>
    </source>
</evidence>
<dbReference type="EMBL" id="JBDJPC010000013">
    <property type="protein sequence ID" value="KAL1488643.1"/>
    <property type="molecule type" value="Genomic_DNA"/>
</dbReference>
<dbReference type="AlphaFoldDB" id="A0ABD1E1V4"/>
<keyword evidence="8" id="KW-1185">Reference proteome</keyword>
<evidence type="ECO:0000256" key="3">
    <source>
        <dbReference type="ARBA" id="ARBA00023015"/>
    </source>
</evidence>
<feature type="domain" description="Myb/SANT-like DNA-binding" evidence="6">
    <location>
        <begin position="12"/>
        <end position="64"/>
    </location>
</feature>
<gene>
    <name evidence="7" type="ORF">ABEB36_014443</name>
</gene>
<comment type="caution">
    <text evidence="7">The sequence shown here is derived from an EMBL/GenBank/DDBJ whole genome shotgun (WGS) entry which is preliminary data.</text>
</comment>
<dbReference type="InterPro" id="IPR028002">
    <property type="entry name" value="Myb_DNA-bind_5"/>
</dbReference>
<evidence type="ECO:0000259" key="6">
    <source>
        <dbReference type="Pfam" id="PF13873"/>
    </source>
</evidence>
<name>A0ABD1E1V4_HYPHA</name>
<comment type="function">
    <text evidence="5">Involved in transvection phenomena (= synapsis-dependent gene expression), where the synaptic pairing of chromosomes carrying genes with which zeste interacts influences the expression of these genes. Zeste binds to DNA and stimulates transcription from a nearby promoter.</text>
</comment>
<evidence type="ECO:0000256" key="2">
    <source>
        <dbReference type="ARBA" id="ARBA00016807"/>
    </source>
</evidence>
<sequence length="102" mass="11904">MEQENNNKYKKRAPNFTSNEVGILITRVLKSAKIVEDKKTDSSTWKIKNVSWEKIAEDFNASNSSKYLKLRSHFQNNSFTQLIFQQPTSFELLMRLEINTTA</sequence>
<comment type="subunit">
    <text evidence="1">Self-associates forming complexes of several hundred monomers.</text>
</comment>
<evidence type="ECO:0000256" key="5">
    <source>
        <dbReference type="ARBA" id="ARBA00025466"/>
    </source>
</evidence>
<evidence type="ECO:0000256" key="1">
    <source>
        <dbReference type="ARBA" id="ARBA00011764"/>
    </source>
</evidence>